<feature type="signal peptide" evidence="2">
    <location>
        <begin position="1"/>
        <end position="17"/>
    </location>
</feature>
<keyword evidence="2" id="KW-0732">Signal</keyword>
<feature type="compositionally biased region" description="Polar residues" evidence="1">
    <location>
        <begin position="49"/>
        <end position="61"/>
    </location>
</feature>
<evidence type="ECO:0000256" key="2">
    <source>
        <dbReference type="SAM" id="SignalP"/>
    </source>
</evidence>
<gene>
    <name evidence="3" type="ORF">SAMEA2259716_01464</name>
</gene>
<reference evidence="3 4" key="1">
    <citation type="submission" date="2016-11" db="EMBL/GenBank/DDBJ databases">
        <authorList>
            <consortium name="Pathogen Informatics"/>
        </authorList>
    </citation>
    <scope>NUCLEOTIDE SEQUENCE [LARGE SCALE GENOMIC DNA]</scope>
    <source>
        <strain evidence="3 4">911</strain>
    </source>
</reference>
<dbReference type="InterPro" id="IPR024520">
    <property type="entry name" value="DUF3558"/>
</dbReference>
<sequence>MKHLAVVGLSASGLLAAACGLTTDGIATTASSSKPSPLSTSAAPLTGVSAPTTAAANPRVTDTTFDGCASVTDAEATSWELDPASKTDTKDRSTLGAENVRGCLWDGDKWQVRVYSVNGSITQWEKPNPDFDPKTQFQFGTRQGWLAHDAPPKHDCTAVVASEHGIAAVQVIPSTALEDANTNVCPITQKIMTTIAPRIP</sequence>
<proteinExistence type="predicted"/>
<dbReference type="EMBL" id="FVGW01000002">
    <property type="protein sequence ID" value="SKL73952.1"/>
    <property type="molecule type" value="Genomic_DNA"/>
</dbReference>
<dbReference type="AlphaFoldDB" id="A0A1T5WHS6"/>
<evidence type="ECO:0000256" key="1">
    <source>
        <dbReference type="SAM" id="MobiDB-lite"/>
    </source>
</evidence>
<feature type="compositionally biased region" description="Low complexity" evidence="1">
    <location>
        <begin position="29"/>
        <end position="46"/>
    </location>
</feature>
<evidence type="ECO:0000313" key="3">
    <source>
        <dbReference type="EMBL" id="SKL73952.1"/>
    </source>
</evidence>
<dbReference type="PROSITE" id="PS51257">
    <property type="entry name" value="PROKAR_LIPOPROTEIN"/>
    <property type="match status" value="1"/>
</dbReference>
<evidence type="ECO:0000313" key="4">
    <source>
        <dbReference type="Proteomes" id="UP000190074"/>
    </source>
</evidence>
<dbReference type="Pfam" id="PF12079">
    <property type="entry name" value="DUF3558"/>
    <property type="match status" value="1"/>
</dbReference>
<name>A0A1T5WHS6_9MYCO</name>
<organism evidence="3 4">
    <name type="scientific">Mycobacteroides abscessus subsp. massiliense</name>
    <dbReference type="NCBI Taxonomy" id="1962118"/>
    <lineage>
        <taxon>Bacteria</taxon>
        <taxon>Bacillati</taxon>
        <taxon>Actinomycetota</taxon>
        <taxon>Actinomycetes</taxon>
        <taxon>Mycobacteriales</taxon>
        <taxon>Mycobacteriaceae</taxon>
        <taxon>Mycobacteroides</taxon>
        <taxon>Mycobacteroides abscessus</taxon>
    </lineage>
</organism>
<protein>
    <submittedName>
        <fullName evidence="3">Protein of uncharacterized function (DUF3558)</fullName>
    </submittedName>
</protein>
<feature type="chain" id="PRO_5038391308" evidence="2">
    <location>
        <begin position="18"/>
        <end position="200"/>
    </location>
</feature>
<dbReference type="Proteomes" id="UP000190074">
    <property type="component" value="Unassembled WGS sequence"/>
</dbReference>
<dbReference type="RefSeq" id="WP_076984143.1">
    <property type="nucleotide sequence ID" value="NZ_FVAP01000003.1"/>
</dbReference>
<accession>A0A1T5WHS6</accession>
<feature type="region of interest" description="Disordered" evidence="1">
    <location>
        <begin position="29"/>
        <end position="61"/>
    </location>
</feature>